<dbReference type="VEuPathDB" id="FungiDB:AMAG_18352"/>
<dbReference type="OrthoDB" id="6357136at2759"/>
<name>A0A0L0S6A6_ALLM3</name>
<accession>A0A0L0S6A6</accession>
<organism evidence="1 2">
    <name type="scientific">Allomyces macrogynus (strain ATCC 38327)</name>
    <name type="common">Allomyces javanicus var. macrogynus</name>
    <dbReference type="NCBI Taxonomy" id="578462"/>
    <lineage>
        <taxon>Eukaryota</taxon>
        <taxon>Fungi</taxon>
        <taxon>Fungi incertae sedis</taxon>
        <taxon>Blastocladiomycota</taxon>
        <taxon>Blastocladiomycetes</taxon>
        <taxon>Blastocladiales</taxon>
        <taxon>Blastocladiaceae</taxon>
        <taxon>Allomyces</taxon>
    </lineage>
</organism>
<dbReference type="EMBL" id="GG745332">
    <property type="protein sequence ID" value="KNE57894.1"/>
    <property type="molecule type" value="Genomic_DNA"/>
</dbReference>
<gene>
    <name evidence="1" type="ORF">AMAG_18352</name>
</gene>
<dbReference type="Proteomes" id="UP000054350">
    <property type="component" value="Unassembled WGS sequence"/>
</dbReference>
<evidence type="ECO:0000313" key="1">
    <source>
        <dbReference type="EMBL" id="KNE57894.1"/>
    </source>
</evidence>
<evidence type="ECO:0000313" key="2">
    <source>
        <dbReference type="Proteomes" id="UP000054350"/>
    </source>
</evidence>
<proteinExistence type="predicted"/>
<dbReference type="AlphaFoldDB" id="A0A0L0S6A6"/>
<reference evidence="2" key="2">
    <citation type="submission" date="2009-11" db="EMBL/GenBank/DDBJ databases">
        <title>The Genome Sequence of Allomyces macrogynus strain ATCC 38327.</title>
        <authorList>
            <consortium name="The Broad Institute Genome Sequencing Platform"/>
            <person name="Russ C."/>
            <person name="Cuomo C."/>
            <person name="Shea T."/>
            <person name="Young S.K."/>
            <person name="Zeng Q."/>
            <person name="Koehrsen M."/>
            <person name="Haas B."/>
            <person name="Borodovsky M."/>
            <person name="Guigo R."/>
            <person name="Alvarado L."/>
            <person name="Berlin A."/>
            <person name="Borenstein D."/>
            <person name="Chen Z."/>
            <person name="Engels R."/>
            <person name="Freedman E."/>
            <person name="Gellesch M."/>
            <person name="Goldberg J."/>
            <person name="Griggs A."/>
            <person name="Gujja S."/>
            <person name="Heiman D."/>
            <person name="Hepburn T."/>
            <person name="Howarth C."/>
            <person name="Jen D."/>
            <person name="Larson L."/>
            <person name="Lewis B."/>
            <person name="Mehta T."/>
            <person name="Park D."/>
            <person name="Pearson M."/>
            <person name="Roberts A."/>
            <person name="Saif S."/>
            <person name="Shenoy N."/>
            <person name="Sisk P."/>
            <person name="Stolte C."/>
            <person name="Sykes S."/>
            <person name="Walk T."/>
            <person name="White J."/>
            <person name="Yandava C."/>
            <person name="Burger G."/>
            <person name="Gray M.W."/>
            <person name="Holland P.W.H."/>
            <person name="King N."/>
            <person name="Lang F.B.F."/>
            <person name="Roger A.J."/>
            <person name="Ruiz-Trillo I."/>
            <person name="Lander E."/>
            <person name="Nusbaum C."/>
        </authorList>
    </citation>
    <scope>NUCLEOTIDE SEQUENCE [LARGE SCALE GENOMIC DNA]</scope>
    <source>
        <strain evidence="2">ATCC 38327</strain>
    </source>
</reference>
<reference evidence="1 2" key="1">
    <citation type="submission" date="2009-11" db="EMBL/GenBank/DDBJ databases">
        <title>Annotation of Allomyces macrogynus ATCC 38327.</title>
        <authorList>
            <consortium name="The Broad Institute Genome Sequencing Platform"/>
            <person name="Russ C."/>
            <person name="Cuomo C."/>
            <person name="Burger G."/>
            <person name="Gray M.W."/>
            <person name="Holland P.W.H."/>
            <person name="King N."/>
            <person name="Lang F.B.F."/>
            <person name="Roger A.J."/>
            <person name="Ruiz-Trillo I."/>
            <person name="Young S.K."/>
            <person name="Zeng Q."/>
            <person name="Gargeya S."/>
            <person name="Fitzgerald M."/>
            <person name="Haas B."/>
            <person name="Abouelleil A."/>
            <person name="Alvarado L."/>
            <person name="Arachchi H.M."/>
            <person name="Berlin A."/>
            <person name="Chapman S.B."/>
            <person name="Gearin G."/>
            <person name="Goldberg J."/>
            <person name="Griggs A."/>
            <person name="Gujja S."/>
            <person name="Hansen M."/>
            <person name="Heiman D."/>
            <person name="Howarth C."/>
            <person name="Larimer J."/>
            <person name="Lui A."/>
            <person name="MacDonald P.J.P."/>
            <person name="McCowen C."/>
            <person name="Montmayeur A."/>
            <person name="Murphy C."/>
            <person name="Neiman D."/>
            <person name="Pearson M."/>
            <person name="Priest M."/>
            <person name="Roberts A."/>
            <person name="Saif S."/>
            <person name="Shea T."/>
            <person name="Sisk P."/>
            <person name="Stolte C."/>
            <person name="Sykes S."/>
            <person name="Wortman J."/>
            <person name="Nusbaum C."/>
            <person name="Birren B."/>
        </authorList>
    </citation>
    <scope>NUCLEOTIDE SEQUENCE [LARGE SCALE GENOMIC DNA]</scope>
    <source>
        <strain evidence="1 2">ATCC 38327</strain>
    </source>
</reference>
<keyword evidence="2" id="KW-1185">Reference proteome</keyword>
<protein>
    <submittedName>
        <fullName evidence="1">Uncharacterized protein</fullName>
    </submittedName>
</protein>
<sequence>MAWIDAPAGVEVPRTVRTRGGANVAVRVPRANPATVMPDPFRDWCLLLVVNWAGAIALPGNEEWAGALEASTTGACSLVPGLHNRPAADQHGDAGPQRRARMMRGDLLTVAGPGGEKRHAYWKRGMK</sequence>